<accession>A0A2P6NAC2</accession>
<reference evidence="1 2" key="1">
    <citation type="journal article" date="2018" name="Genome Biol. Evol.">
        <title>Multiple Roots of Fruiting Body Formation in Amoebozoa.</title>
        <authorList>
            <person name="Hillmann F."/>
            <person name="Forbes G."/>
            <person name="Novohradska S."/>
            <person name="Ferling I."/>
            <person name="Riege K."/>
            <person name="Groth M."/>
            <person name="Westermann M."/>
            <person name="Marz M."/>
            <person name="Spaller T."/>
            <person name="Winckler T."/>
            <person name="Schaap P."/>
            <person name="Glockner G."/>
        </authorList>
    </citation>
    <scope>NUCLEOTIDE SEQUENCE [LARGE SCALE GENOMIC DNA]</scope>
    <source>
        <strain evidence="1 2">Jena</strain>
    </source>
</reference>
<protein>
    <submittedName>
        <fullName evidence="1">Uncharacterized protein</fullName>
    </submittedName>
</protein>
<dbReference type="EMBL" id="MDYQ01000135">
    <property type="protein sequence ID" value="PRP80897.1"/>
    <property type="molecule type" value="Genomic_DNA"/>
</dbReference>
<keyword evidence="2" id="KW-1185">Reference proteome</keyword>
<comment type="caution">
    <text evidence="1">The sequence shown here is derived from an EMBL/GenBank/DDBJ whole genome shotgun (WGS) entry which is preliminary data.</text>
</comment>
<dbReference type="InParanoid" id="A0A2P6NAC2"/>
<dbReference type="AlphaFoldDB" id="A0A2P6NAC2"/>
<dbReference type="Proteomes" id="UP000241769">
    <property type="component" value="Unassembled WGS sequence"/>
</dbReference>
<evidence type="ECO:0000313" key="1">
    <source>
        <dbReference type="EMBL" id="PRP80897.1"/>
    </source>
</evidence>
<organism evidence="1 2">
    <name type="scientific">Planoprotostelium fungivorum</name>
    <dbReference type="NCBI Taxonomy" id="1890364"/>
    <lineage>
        <taxon>Eukaryota</taxon>
        <taxon>Amoebozoa</taxon>
        <taxon>Evosea</taxon>
        <taxon>Variosea</taxon>
        <taxon>Cavosteliida</taxon>
        <taxon>Cavosteliaceae</taxon>
        <taxon>Planoprotostelium</taxon>
    </lineage>
</organism>
<proteinExistence type="predicted"/>
<name>A0A2P6NAC2_9EUKA</name>
<evidence type="ECO:0000313" key="2">
    <source>
        <dbReference type="Proteomes" id="UP000241769"/>
    </source>
</evidence>
<gene>
    <name evidence="1" type="ORF">PROFUN_11338</name>
</gene>
<sequence length="90" mass="10165">MNSSQITRTAYSGMGGRLMRRVSKLNEFQAPKDWNVPTTTVAATASFAGAWQMVGRVVKDFQKEAKSKARMQRTTLPSPARRQEIFTREI</sequence>